<dbReference type="AlphaFoldDB" id="A3ISQ3"/>
<evidence type="ECO:0000313" key="1">
    <source>
        <dbReference type="EMBL" id="EAZ90473.1"/>
    </source>
</evidence>
<comment type="caution">
    <text evidence="1">The sequence shown here is derived from an EMBL/GenBank/DDBJ whole genome shotgun (WGS) entry which is preliminary data.</text>
</comment>
<gene>
    <name evidence="1" type="ORF">CY0110_26637</name>
</gene>
<dbReference type="OrthoDB" id="2654597at2"/>
<protein>
    <submittedName>
        <fullName evidence="1">Uncharacterized protein</fullName>
    </submittedName>
</protein>
<dbReference type="RefSeq" id="WP_008276406.1">
    <property type="nucleotide sequence ID" value="NZ_AAXW01000024.1"/>
</dbReference>
<dbReference type="EMBL" id="AAXW01000024">
    <property type="protein sequence ID" value="EAZ90473.1"/>
    <property type="molecule type" value="Genomic_DNA"/>
</dbReference>
<organism evidence="1 2">
    <name type="scientific">Crocosphaera chwakensis CCY0110</name>
    <dbReference type="NCBI Taxonomy" id="391612"/>
    <lineage>
        <taxon>Bacteria</taxon>
        <taxon>Bacillati</taxon>
        <taxon>Cyanobacteriota</taxon>
        <taxon>Cyanophyceae</taxon>
        <taxon>Oscillatoriophycideae</taxon>
        <taxon>Chroococcales</taxon>
        <taxon>Aphanothecaceae</taxon>
        <taxon>Crocosphaera</taxon>
        <taxon>Crocosphaera chwakensis</taxon>
    </lineage>
</organism>
<proteinExistence type="predicted"/>
<sequence length="114" mass="12791">MSDCVWFAADVSANNNLPLALIGENQPFYVGTTQQLIQACLKVDQFLSGIFLVVPKTTKILKVSRSWMTEDEPPNDLGNAIIEIHAFDTTFFEIYATNVQKLNCLCSEFKVNLE</sequence>
<evidence type="ECO:0000313" key="2">
    <source>
        <dbReference type="Proteomes" id="UP000003781"/>
    </source>
</evidence>
<name>A3ISQ3_9CHRO</name>
<dbReference type="Proteomes" id="UP000003781">
    <property type="component" value="Unassembled WGS sequence"/>
</dbReference>
<reference evidence="1 2" key="1">
    <citation type="submission" date="2007-03" db="EMBL/GenBank/DDBJ databases">
        <authorList>
            <person name="Stal L."/>
            <person name="Ferriera S."/>
            <person name="Johnson J."/>
            <person name="Kravitz S."/>
            <person name="Beeson K."/>
            <person name="Sutton G."/>
            <person name="Rogers Y.-H."/>
            <person name="Friedman R."/>
            <person name="Frazier M."/>
            <person name="Venter J.C."/>
        </authorList>
    </citation>
    <scope>NUCLEOTIDE SEQUENCE [LARGE SCALE GENOMIC DNA]</scope>
    <source>
        <strain evidence="1 2">CCY0110</strain>
    </source>
</reference>
<accession>A3ISQ3</accession>
<keyword evidence="2" id="KW-1185">Reference proteome</keyword>